<name>A0A9W6CKP8_XANFL</name>
<dbReference type="Proteomes" id="UP001144397">
    <property type="component" value="Unassembled WGS sequence"/>
</dbReference>
<organism evidence="1 3">
    <name type="scientific">Xanthobacter flavus</name>
    <dbReference type="NCBI Taxonomy" id="281"/>
    <lineage>
        <taxon>Bacteria</taxon>
        <taxon>Pseudomonadati</taxon>
        <taxon>Pseudomonadota</taxon>
        <taxon>Alphaproteobacteria</taxon>
        <taxon>Hyphomicrobiales</taxon>
        <taxon>Xanthobacteraceae</taxon>
        <taxon>Xanthobacter</taxon>
    </lineage>
</organism>
<sequence>MGLAEALVAVITEGSPRPFRLASAEEQAATLKEVAQRYAAGCPFQPGDLVTPRPHHNLVGVGRPHVVLEVIDDPLDAPVAGSTKPSDYGNPAFGARLDMRTASVADDGVVCAWWGESWQFEPYVAPEQPPAAAPEPAAA</sequence>
<evidence type="ECO:0000313" key="3">
    <source>
        <dbReference type="Proteomes" id="UP001144397"/>
    </source>
</evidence>
<gene>
    <name evidence="2" type="ORF">GGQ86_000836</name>
    <name evidence="1" type="ORF">XFLAVUS301_15350</name>
</gene>
<reference evidence="1" key="1">
    <citation type="submission" date="2022-12" db="EMBL/GenBank/DDBJ databases">
        <title>Reference genome sequencing for broad-spectrum identification of bacterial and archaeal isolates by mass spectrometry.</title>
        <authorList>
            <person name="Sekiguchi Y."/>
            <person name="Tourlousse D.M."/>
        </authorList>
    </citation>
    <scope>NUCLEOTIDE SEQUENCE</scope>
    <source>
        <strain evidence="1">301</strain>
    </source>
</reference>
<proteinExistence type="predicted"/>
<accession>A0A9W6CKP8</accession>
<dbReference type="RefSeq" id="WP_281806773.1">
    <property type="nucleotide sequence ID" value="NZ_BSDO01000002.1"/>
</dbReference>
<evidence type="ECO:0000313" key="2">
    <source>
        <dbReference type="EMBL" id="MDR6332389.1"/>
    </source>
</evidence>
<protein>
    <submittedName>
        <fullName evidence="1">Uncharacterized protein</fullName>
    </submittedName>
</protein>
<comment type="caution">
    <text evidence="1">The sequence shown here is derived from an EMBL/GenBank/DDBJ whole genome shotgun (WGS) entry which is preliminary data.</text>
</comment>
<evidence type="ECO:0000313" key="4">
    <source>
        <dbReference type="Proteomes" id="UP001245370"/>
    </source>
</evidence>
<reference evidence="2 4" key="2">
    <citation type="submission" date="2023-07" db="EMBL/GenBank/DDBJ databases">
        <title>Genomic Encyclopedia of Type Strains, Phase IV (KMG-IV): sequencing the most valuable type-strain genomes for metagenomic binning, comparative biology and taxonomic classification.</title>
        <authorList>
            <person name="Goeker M."/>
        </authorList>
    </citation>
    <scope>NUCLEOTIDE SEQUENCE [LARGE SCALE GENOMIC DNA]</scope>
    <source>
        <strain evidence="2 4">DSM 338</strain>
    </source>
</reference>
<keyword evidence="4" id="KW-1185">Reference proteome</keyword>
<dbReference type="AlphaFoldDB" id="A0A9W6CKP8"/>
<dbReference type="Proteomes" id="UP001245370">
    <property type="component" value="Unassembled WGS sequence"/>
</dbReference>
<dbReference type="EMBL" id="JAVDPY010000001">
    <property type="protein sequence ID" value="MDR6332389.1"/>
    <property type="molecule type" value="Genomic_DNA"/>
</dbReference>
<evidence type="ECO:0000313" key="1">
    <source>
        <dbReference type="EMBL" id="GLI21861.1"/>
    </source>
</evidence>
<dbReference type="GeneID" id="95762329"/>
<dbReference type="EMBL" id="BSDO01000002">
    <property type="protein sequence ID" value="GLI21861.1"/>
    <property type="molecule type" value="Genomic_DNA"/>
</dbReference>